<proteinExistence type="predicted"/>
<accession>A0A8S4A7B8</accession>
<evidence type="ECO:0000313" key="3">
    <source>
        <dbReference type="Proteomes" id="UP000678393"/>
    </source>
</evidence>
<dbReference type="OrthoDB" id="6161818at2759"/>
<organism evidence="2 3">
    <name type="scientific">Candidula unifasciata</name>
    <dbReference type="NCBI Taxonomy" id="100452"/>
    <lineage>
        <taxon>Eukaryota</taxon>
        <taxon>Metazoa</taxon>
        <taxon>Spiralia</taxon>
        <taxon>Lophotrochozoa</taxon>
        <taxon>Mollusca</taxon>
        <taxon>Gastropoda</taxon>
        <taxon>Heterobranchia</taxon>
        <taxon>Euthyneura</taxon>
        <taxon>Panpulmonata</taxon>
        <taxon>Eupulmonata</taxon>
        <taxon>Stylommatophora</taxon>
        <taxon>Helicina</taxon>
        <taxon>Helicoidea</taxon>
        <taxon>Geomitridae</taxon>
        <taxon>Candidula</taxon>
    </lineage>
</organism>
<dbReference type="Proteomes" id="UP000678393">
    <property type="component" value="Unassembled WGS sequence"/>
</dbReference>
<feature type="compositionally biased region" description="Polar residues" evidence="1">
    <location>
        <begin position="10"/>
        <end position="22"/>
    </location>
</feature>
<name>A0A8S4A7B8_9EUPU</name>
<protein>
    <submittedName>
        <fullName evidence="2">Uncharacterized protein</fullName>
    </submittedName>
</protein>
<dbReference type="AlphaFoldDB" id="A0A8S4A7B8"/>
<feature type="non-terminal residue" evidence="2">
    <location>
        <position position="1"/>
    </location>
</feature>
<sequence>VRNNAHDDVNSVTSGETTTSDSGRGGSEDDIPLPPIAECSPELNSKYSVF</sequence>
<reference evidence="2" key="1">
    <citation type="submission" date="2021-04" db="EMBL/GenBank/DDBJ databases">
        <authorList>
            <consortium name="Molecular Ecology Group"/>
        </authorList>
    </citation>
    <scope>NUCLEOTIDE SEQUENCE</scope>
</reference>
<keyword evidence="3" id="KW-1185">Reference proteome</keyword>
<feature type="region of interest" description="Disordered" evidence="1">
    <location>
        <begin position="1"/>
        <end position="50"/>
    </location>
</feature>
<dbReference type="EMBL" id="CAJHNH020008538">
    <property type="protein sequence ID" value="CAG5136490.1"/>
    <property type="molecule type" value="Genomic_DNA"/>
</dbReference>
<comment type="caution">
    <text evidence="2">The sequence shown here is derived from an EMBL/GenBank/DDBJ whole genome shotgun (WGS) entry which is preliminary data.</text>
</comment>
<evidence type="ECO:0000256" key="1">
    <source>
        <dbReference type="SAM" id="MobiDB-lite"/>
    </source>
</evidence>
<evidence type="ECO:0000313" key="2">
    <source>
        <dbReference type="EMBL" id="CAG5136490.1"/>
    </source>
</evidence>
<gene>
    <name evidence="2" type="ORF">CUNI_LOCUS22048</name>
</gene>